<sequence>MPVQTFGGLLRTLRERAGLTQQELAERAGLTPHAVSSLERGTRTRPYPHTVRSLADALGATESDRVALIAAVPRRKPAAEPLARPSTLVIPPTPLFGRDDDIAAVADLLRSGARLVTLTGPGGVGKTRLAAAASDVLAGLFPDGVLQFSLAPLADASALMATIGRALGLVGIDAPDAYDLVAAQLRTSRLLLLLDNFEHLLSAAVQVGQLAAECPGLTVLVSSRSPLRVRAEHEYVVEPLGLPARDATTVEELRAHPAGALLLDRARSVGARLAVNDVPATAELCYRLAGLPLAIELATAQLRLLSPSALLGRLEATSTASGARDLPERQRTMRATLDWSYSLLDHGQQRLFTLLGAFRGGATLEAIEAVAEAGDEIAAHDVLGILHELAGHSLVRVRSDRFDMLEPIAQYARSRLVGDRAARIGRAHARVYLDLSEQAAAGYERADQVDWLARIEEEEANILVAVDRSLDADDPRTAARITWFMWLYWWLRGQLSVGRRLADRCLATDLPPWERSRVYLAGATMSYADGDHATAASCWAEADHIASGQDDLEVRSKARAGTGLAALAAGDLDAAEDRFRAGLHYALQDHSSPWTASLSHVWLGTVHLLRGTPAAAVSEIERGLHLARARGDRLSTYVALYNLSQAALALGNYDLARTHVVEGIALSQETRDLANLAYFIETLAVVESKEGSHLRVATLLGAAAGLRETVGADVYAYYHPDQSLRASAEKAARAVMGDHAHDQALDAGRTLDAAAVAELAIRDAGRRPSSTRACPQNSRQPTL</sequence>
<dbReference type="SMART" id="SM00530">
    <property type="entry name" value="HTH_XRE"/>
    <property type="match status" value="1"/>
</dbReference>
<dbReference type="PANTHER" id="PTHR47691:SF3">
    <property type="entry name" value="HTH-TYPE TRANSCRIPTIONAL REGULATOR RV0890C-RELATED"/>
    <property type="match status" value="1"/>
</dbReference>
<organism evidence="2 3">
    <name type="scientific">Actinopolymorpha cephalotaxi</name>
    <dbReference type="NCBI Taxonomy" id="504797"/>
    <lineage>
        <taxon>Bacteria</taxon>
        <taxon>Bacillati</taxon>
        <taxon>Actinomycetota</taxon>
        <taxon>Actinomycetes</taxon>
        <taxon>Propionibacteriales</taxon>
        <taxon>Actinopolymorphaceae</taxon>
        <taxon>Actinopolymorpha</taxon>
    </lineage>
</organism>
<dbReference type="InterPro" id="IPR001387">
    <property type="entry name" value="Cro/C1-type_HTH"/>
</dbReference>
<protein>
    <submittedName>
        <fullName evidence="2">ATPase/DNA-binding XRE family transcriptional regulator</fullName>
    </submittedName>
</protein>
<dbReference type="Gene3D" id="3.40.50.300">
    <property type="entry name" value="P-loop containing nucleotide triphosphate hydrolases"/>
    <property type="match status" value="1"/>
</dbReference>
<dbReference type="Gene3D" id="1.25.40.10">
    <property type="entry name" value="Tetratricopeptide repeat domain"/>
    <property type="match status" value="1"/>
</dbReference>
<dbReference type="SUPFAM" id="SSF52540">
    <property type="entry name" value="P-loop containing nucleoside triphosphate hydrolases"/>
    <property type="match status" value="1"/>
</dbReference>
<name>A0ABX2SD27_9ACTN</name>
<dbReference type="Proteomes" id="UP000533017">
    <property type="component" value="Unassembled WGS sequence"/>
</dbReference>
<dbReference type="Gene3D" id="1.10.260.40">
    <property type="entry name" value="lambda repressor-like DNA-binding domains"/>
    <property type="match status" value="1"/>
</dbReference>
<dbReference type="SUPFAM" id="SSF48452">
    <property type="entry name" value="TPR-like"/>
    <property type="match status" value="1"/>
</dbReference>
<gene>
    <name evidence="2" type="ORF">FHR37_004922</name>
</gene>
<dbReference type="PANTHER" id="PTHR47691">
    <property type="entry name" value="REGULATOR-RELATED"/>
    <property type="match status" value="1"/>
</dbReference>
<dbReference type="InterPro" id="IPR010982">
    <property type="entry name" value="Lambda_DNA-bd_dom_sf"/>
</dbReference>
<dbReference type="PROSITE" id="PS50943">
    <property type="entry name" value="HTH_CROC1"/>
    <property type="match status" value="1"/>
</dbReference>
<dbReference type="Pfam" id="PF13560">
    <property type="entry name" value="HTH_31"/>
    <property type="match status" value="1"/>
</dbReference>
<evidence type="ECO:0000313" key="2">
    <source>
        <dbReference type="EMBL" id="NYH86071.1"/>
    </source>
</evidence>
<dbReference type="CDD" id="cd00093">
    <property type="entry name" value="HTH_XRE"/>
    <property type="match status" value="1"/>
</dbReference>
<dbReference type="InterPro" id="IPR027417">
    <property type="entry name" value="P-loop_NTPase"/>
</dbReference>
<dbReference type="Pfam" id="PF13401">
    <property type="entry name" value="AAA_22"/>
    <property type="match status" value="1"/>
</dbReference>
<dbReference type="EMBL" id="JACBZA010000001">
    <property type="protein sequence ID" value="NYH86071.1"/>
    <property type="molecule type" value="Genomic_DNA"/>
</dbReference>
<dbReference type="PRINTS" id="PR00364">
    <property type="entry name" value="DISEASERSIST"/>
</dbReference>
<dbReference type="InterPro" id="IPR049945">
    <property type="entry name" value="AAA_22"/>
</dbReference>
<dbReference type="InterPro" id="IPR011990">
    <property type="entry name" value="TPR-like_helical_dom_sf"/>
</dbReference>
<dbReference type="SUPFAM" id="SSF47413">
    <property type="entry name" value="lambda repressor-like DNA-binding domains"/>
    <property type="match status" value="1"/>
</dbReference>
<proteinExistence type="predicted"/>
<keyword evidence="3" id="KW-1185">Reference proteome</keyword>
<dbReference type="RefSeq" id="WP_175542640.1">
    <property type="nucleotide sequence ID" value="NZ_FOOI01000012.1"/>
</dbReference>
<accession>A0ABX2SD27</accession>
<evidence type="ECO:0000259" key="1">
    <source>
        <dbReference type="PROSITE" id="PS50943"/>
    </source>
</evidence>
<evidence type="ECO:0000313" key="3">
    <source>
        <dbReference type="Proteomes" id="UP000533017"/>
    </source>
</evidence>
<reference evidence="2 3" key="1">
    <citation type="submission" date="2020-07" db="EMBL/GenBank/DDBJ databases">
        <title>Sequencing the genomes of 1000 actinobacteria strains.</title>
        <authorList>
            <person name="Klenk H.-P."/>
        </authorList>
    </citation>
    <scope>NUCLEOTIDE SEQUENCE [LARGE SCALE GENOMIC DNA]</scope>
    <source>
        <strain evidence="2 3">DSM 45117</strain>
    </source>
</reference>
<feature type="domain" description="HTH cro/C1-type" evidence="1">
    <location>
        <begin position="10"/>
        <end position="65"/>
    </location>
</feature>
<comment type="caution">
    <text evidence="2">The sequence shown here is derived from an EMBL/GenBank/DDBJ whole genome shotgun (WGS) entry which is preliminary data.</text>
</comment>